<evidence type="ECO:0000313" key="3">
    <source>
        <dbReference type="Proteomes" id="UP000249619"/>
    </source>
</evidence>
<evidence type="ECO:0000313" key="2">
    <source>
        <dbReference type="EMBL" id="RAR09480.1"/>
    </source>
</evidence>
<sequence length="242" mass="26409">MTQKRASSIDLTSIEMEDMVSPAPKYTSTLYSHDVAIVPQYTDFNATPKSGVSNNPYHQPMRHEPPIPTPQPRDKIPLEAGEEVQVKPDYQDSNHPHFARPTGPDFPMALPARSRMPRKHILVPWVLFIIFFLTTAWYTSILLGARFLSIVRPLPSTPAAQAINIYINGELVQGTVALPTRSFAAPTDTVTSILQAPSPTKSLPGSNDGIPDIGNDLGRVSTDVGSRIVSAPTGFVTSTRIP</sequence>
<dbReference type="EMBL" id="QGDH01000074">
    <property type="protein sequence ID" value="RAR09480.1"/>
    <property type="molecule type" value="Genomic_DNA"/>
</dbReference>
<organism evidence="2 3">
    <name type="scientific">Stemphylium lycopersici</name>
    <name type="common">Tomato gray leaf spot disease fungus</name>
    <name type="synonym">Thyrospora lycopersici</name>
    <dbReference type="NCBI Taxonomy" id="183478"/>
    <lineage>
        <taxon>Eukaryota</taxon>
        <taxon>Fungi</taxon>
        <taxon>Dikarya</taxon>
        <taxon>Ascomycota</taxon>
        <taxon>Pezizomycotina</taxon>
        <taxon>Dothideomycetes</taxon>
        <taxon>Pleosporomycetidae</taxon>
        <taxon>Pleosporales</taxon>
        <taxon>Pleosporineae</taxon>
        <taxon>Pleosporaceae</taxon>
        <taxon>Stemphylium</taxon>
    </lineage>
</organism>
<name>A0A364N1H9_STELY</name>
<keyword evidence="3" id="KW-1185">Reference proteome</keyword>
<accession>A0A364N1H9</accession>
<reference evidence="3" key="1">
    <citation type="submission" date="2018-05" db="EMBL/GenBank/DDBJ databases">
        <title>Draft genome sequence of Stemphylium lycopersici strain CIDEFI 213.</title>
        <authorList>
            <person name="Medina R."/>
            <person name="Franco M.E.E."/>
            <person name="Lucentini C.G."/>
            <person name="Saparrat M.C.N."/>
            <person name="Balatti P.A."/>
        </authorList>
    </citation>
    <scope>NUCLEOTIDE SEQUENCE [LARGE SCALE GENOMIC DNA]</scope>
    <source>
        <strain evidence="3">CIDEFI 213</strain>
    </source>
</reference>
<dbReference type="Proteomes" id="UP000249619">
    <property type="component" value="Unassembled WGS sequence"/>
</dbReference>
<gene>
    <name evidence="2" type="ORF">DDE83_005473</name>
</gene>
<keyword evidence="1" id="KW-1133">Transmembrane helix</keyword>
<dbReference type="AlphaFoldDB" id="A0A364N1H9"/>
<proteinExistence type="predicted"/>
<keyword evidence="1" id="KW-0472">Membrane</keyword>
<evidence type="ECO:0000256" key="1">
    <source>
        <dbReference type="SAM" id="Phobius"/>
    </source>
</evidence>
<keyword evidence="1" id="KW-0812">Transmembrane</keyword>
<feature type="transmembrane region" description="Helical" evidence="1">
    <location>
        <begin position="122"/>
        <end position="148"/>
    </location>
</feature>
<protein>
    <submittedName>
        <fullName evidence="2">Uncharacterized protein</fullName>
    </submittedName>
</protein>
<comment type="caution">
    <text evidence="2">The sequence shown here is derived from an EMBL/GenBank/DDBJ whole genome shotgun (WGS) entry which is preliminary data.</text>
</comment>